<reference evidence="1 2" key="1">
    <citation type="submission" date="2020-08" db="EMBL/GenBank/DDBJ databases">
        <title>Genomic Encyclopedia of Type Strains, Phase IV (KMG-IV): sequencing the most valuable type-strain genomes for metagenomic binning, comparative biology and taxonomic classification.</title>
        <authorList>
            <person name="Goeker M."/>
        </authorList>
    </citation>
    <scope>NUCLEOTIDE SEQUENCE [LARGE SCALE GENOMIC DNA]</scope>
    <source>
        <strain evidence="1 2">DSM 7050</strain>
    </source>
</reference>
<evidence type="ECO:0000313" key="2">
    <source>
        <dbReference type="Proteomes" id="UP000539538"/>
    </source>
</evidence>
<accession>A0ABR6L1G9</accession>
<dbReference type="EMBL" id="JACHOT010000001">
    <property type="protein sequence ID" value="MBB4649905.1"/>
    <property type="molecule type" value="Genomic_DNA"/>
</dbReference>
<name>A0ABR6L1G9_9HYPH</name>
<protein>
    <submittedName>
        <fullName evidence="1">Uncharacterized protein</fullName>
    </submittedName>
</protein>
<dbReference type="Proteomes" id="UP000539538">
    <property type="component" value="Unassembled WGS sequence"/>
</dbReference>
<sequence length="143" mass="16002">MSSTPAVPSMNMANFSLPYPDELAKQFGASGFVMSIRRLYELLAREADDNDPVEAALLRKAAGHYPDTYPGGDVIIRDSLTNIVADEDDWDELTDKQKIFRGNVNAAIANVDRIRYELEMMIDSYDVADEVTRVRRELAAISI</sequence>
<proteinExistence type="predicted"/>
<keyword evidence="2" id="KW-1185">Reference proteome</keyword>
<dbReference type="RefSeq" id="WP_183261902.1">
    <property type="nucleotide sequence ID" value="NZ_BAAAVZ010000003.1"/>
</dbReference>
<organism evidence="1 2">
    <name type="scientific">Aminobacter niigataensis</name>
    <dbReference type="NCBI Taxonomy" id="83265"/>
    <lineage>
        <taxon>Bacteria</taxon>
        <taxon>Pseudomonadati</taxon>
        <taxon>Pseudomonadota</taxon>
        <taxon>Alphaproteobacteria</taxon>
        <taxon>Hyphomicrobiales</taxon>
        <taxon>Phyllobacteriaceae</taxon>
        <taxon>Aminobacter</taxon>
    </lineage>
</organism>
<comment type="caution">
    <text evidence="1">The sequence shown here is derived from an EMBL/GenBank/DDBJ whole genome shotgun (WGS) entry which is preliminary data.</text>
</comment>
<evidence type="ECO:0000313" key="1">
    <source>
        <dbReference type="EMBL" id="MBB4649905.1"/>
    </source>
</evidence>
<gene>
    <name evidence="1" type="ORF">GGQ99_001627</name>
</gene>